<feature type="region of interest" description="Disordered" evidence="1">
    <location>
        <begin position="421"/>
        <end position="450"/>
    </location>
</feature>
<sequence length="450" mass="49522">MASNSKSRRRRRDNNKPTKSKRALEKAPPQAAGPTSVHDVPDHLLELVLLRLRSTACLLRAAAACRRWRRVIAAPGFLSRSLHAPGVAGHYHAFDPDWVDYGSPPVTGNPVFLPSPSLAAVDARRFALDDVLPDSDSGWALADSRGSLLLLFKRRTGWAALANSRSFPDLVVCEPLTRRCQGILRPEQATCLGVFLLDGGRRGRISMSDFRVVAVLHEDHESGDEDRAMPVACVFSAGSDCGGWRVLPSASTSSAAVSLPGAVDSISFAGRANGSLYWAIGGGEEDGAMLAFDEAAMEFSRVPFLTGDDGNGSSYDRWSFRVVGGEDGAPRVVRMVRNELRVHARRRGRSDGAWVVERVVRLREATLGLPGRSERFFQRNAMIVAAHRTYVLVTPQEKTWLFSVDLETLRVEREHERNKYAGPAFPSELPWPPSLTASTDERGRRRRSCR</sequence>
<dbReference type="InterPro" id="IPR001810">
    <property type="entry name" value="F-box_dom"/>
</dbReference>
<name>A0A8T0W349_PANVG</name>
<dbReference type="PANTHER" id="PTHR33207">
    <property type="entry name" value="F-BOX DOMAIN CONTAINING PROTEIN-RELATED"/>
    <property type="match status" value="1"/>
</dbReference>
<feature type="region of interest" description="Disordered" evidence="1">
    <location>
        <begin position="1"/>
        <end position="37"/>
    </location>
</feature>
<feature type="compositionally biased region" description="Basic residues" evidence="1">
    <location>
        <begin position="1"/>
        <end position="21"/>
    </location>
</feature>
<dbReference type="OrthoDB" id="674561at2759"/>
<reference evidence="3 4" key="1">
    <citation type="submission" date="2020-05" db="EMBL/GenBank/DDBJ databases">
        <title>WGS assembly of Panicum virgatum.</title>
        <authorList>
            <person name="Lovell J.T."/>
            <person name="Jenkins J."/>
            <person name="Shu S."/>
            <person name="Juenger T.E."/>
            <person name="Schmutz J."/>
        </authorList>
    </citation>
    <scope>NUCLEOTIDE SEQUENCE [LARGE SCALE GENOMIC DNA]</scope>
    <source>
        <strain evidence="4">cv. AP13</strain>
    </source>
</reference>
<keyword evidence="4" id="KW-1185">Reference proteome</keyword>
<evidence type="ECO:0000313" key="3">
    <source>
        <dbReference type="EMBL" id="KAG2642752.1"/>
    </source>
</evidence>
<proteinExistence type="predicted"/>
<comment type="caution">
    <text evidence="3">The sequence shown here is derived from an EMBL/GenBank/DDBJ whole genome shotgun (WGS) entry which is preliminary data.</text>
</comment>
<evidence type="ECO:0000313" key="4">
    <source>
        <dbReference type="Proteomes" id="UP000823388"/>
    </source>
</evidence>
<protein>
    <recommendedName>
        <fullName evidence="2">F-box domain-containing protein</fullName>
    </recommendedName>
</protein>
<feature type="domain" description="F-box" evidence="2">
    <location>
        <begin position="39"/>
        <end position="82"/>
    </location>
</feature>
<organism evidence="3 4">
    <name type="scientific">Panicum virgatum</name>
    <name type="common">Blackwell switchgrass</name>
    <dbReference type="NCBI Taxonomy" id="38727"/>
    <lineage>
        <taxon>Eukaryota</taxon>
        <taxon>Viridiplantae</taxon>
        <taxon>Streptophyta</taxon>
        <taxon>Embryophyta</taxon>
        <taxon>Tracheophyta</taxon>
        <taxon>Spermatophyta</taxon>
        <taxon>Magnoliopsida</taxon>
        <taxon>Liliopsida</taxon>
        <taxon>Poales</taxon>
        <taxon>Poaceae</taxon>
        <taxon>PACMAD clade</taxon>
        <taxon>Panicoideae</taxon>
        <taxon>Panicodae</taxon>
        <taxon>Paniceae</taxon>
        <taxon>Panicinae</taxon>
        <taxon>Panicum</taxon>
        <taxon>Panicum sect. Hiantes</taxon>
    </lineage>
</organism>
<dbReference type="SUPFAM" id="SSF81383">
    <property type="entry name" value="F-box domain"/>
    <property type="match status" value="1"/>
</dbReference>
<dbReference type="EMBL" id="CM029039">
    <property type="protein sequence ID" value="KAG2642752.1"/>
    <property type="molecule type" value="Genomic_DNA"/>
</dbReference>
<dbReference type="Proteomes" id="UP000823388">
    <property type="component" value="Chromosome 2K"/>
</dbReference>
<accession>A0A8T0W349</accession>
<dbReference type="AlphaFoldDB" id="A0A8T0W349"/>
<gene>
    <name evidence="3" type="ORF">PVAP13_2KG197300</name>
</gene>
<evidence type="ECO:0000259" key="2">
    <source>
        <dbReference type="Pfam" id="PF12937"/>
    </source>
</evidence>
<dbReference type="InterPro" id="IPR036047">
    <property type="entry name" value="F-box-like_dom_sf"/>
</dbReference>
<evidence type="ECO:0000256" key="1">
    <source>
        <dbReference type="SAM" id="MobiDB-lite"/>
    </source>
</evidence>
<dbReference type="Pfam" id="PF12937">
    <property type="entry name" value="F-box-like"/>
    <property type="match status" value="1"/>
</dbReference>